<dbReference type="Pfam" id="PF00226">
    <property type="entry name" value="DnaJ"/>
    <property type="match status" value="1"/>
</dbReference>
<dbReference type="STRING" id="1075417.SAMN05421823_11548"/>
<gene>
    <name evidence="3" type="ORF">SAMN05421823_11548</name>
</gene>
<dbReference type="GO" id="GO:0051082">
    <property type="term" value="F:unfolded protein binding"/>
    <property type="evidence" value="ECO:0007669"/>
    <property type="project" value="TreeGrafter"/>
</dbReference>
<proteinExistence type="predicted"/>
<keyword evidence="1" id="KW-0143">Chaperone</keyword>
<dbReference type="PANTHER" id="PTHR43096:SF52">
    <property type="entry name" value="DNAJ HOMOLOG 1, MITOCHONDRIAL-RELATED"/>
    <property type="match status" value="1"/>
</dbReference>
<feature type="domain" description="J" evidence="2">
    <location>
        <begin position="3"/>
        <end position="68"/>
    </location>
</feature>
<dbReference type="PRINTS" id="PR00625">
    <property type="entry name" value="JDOMAIN"/>
</dbReference>
<evidence type="ECO:0000259" key="2">
    <source>
        <dbReference type="PROSITE" id="PS50076"/>
    </source>
</evidence>
<sequence>MKDYYSTLGISRNASQQEIKQAYRKLALKIHPDQNFNDPFFEHMFREVKEAYDVLMDEYSREAYDEAINKRGAVREEKRAQESREPSPEELITVIISNLRQMGNGVRHLQTAKVKTEAIAEYLSRVLNDDLIDLYLYVPYHLNREFVLSVPPLLRFLNARERNHYVGQLVKVARGNDLIVEMHQCLKAQISLQKRADGWYWTRNNMRYIAAALLICLIVGYNIFSKEEEFPKVRTMPYKTETSQVSANSNKATEIGNAVENNSNMYVVDKPLASKWKNNQLNTGDSPYDNYFGKGIYDKNYYNQITIQNGQDADVVVCLTNYNSNKTIRNEYIRAGDSFKMTSIPNGTYYIKTFYGNDWNPDALVMGRITGFFDTSPGFSQSAQYDDLIRLQQTQEGYSIYEITLYPVVGGNMESQPITAGDFFK</sequence>
<evidence type="ECO:0000313" key="4">
    <source>
        <dbReference type="Proteomes" id="UP000198510"/>
    </source>
</evidence>
<dbReference type="Gene3D" id="1.10.287.110">
    <property type="entry name" value="DnaJ domain"/>
    <property type="match status" value="1"/>
</dbReference>
<dbReference type="SUPFAM" id="SSF46565">
    <property type="entry name" value="Chaperone J-domain"/>
    <property type="match status" value="1"/>
</dbReference>
<dbReference type="PANTHER" id="PTHR43096">
    <property type="entry name" value="DNAJ HOMOLOG 1, MITOCHONDRIAL-RELATED"/>
    <property type="match status" value="1"/>
</dbReference>
<dbReference type="EMBL" id="FNFO01000015">
    <property type="protein sequence ID" value="SDM53381.1"/>
    <property type="molecule type" value="Genomic_DNA"/>
</dbReference>
<dbReference type="InterPro" id="IPR018253">
    <property type="entry name" value="DnaJ_domain_CS"/>
</dbReference>
<evidence type="ECO:0000256" key="1">
    <source>
        <dbReference type="ARBA" id="ARBA00023186"/>
    </source>
</evidence>
<dbReference type="PROSITE" id="PS50076">
    <property type="entry name" value="DNAJ_2"/>
    <property type="match status" value="1"/>
</dbReference>
<evidence type="ECO:0000313" key="3">
    <source>
        <dbReference type="EMBL" id="SDM53381.1"/>
    </source>
</evidence>
<dbReference type="SMART" id="SM00271">
    <property type="entry name" value="DnaJ"/>
    <property type="match status" value="1"/>
</dbReference>
<dbReference type="Proteomes" id="UP000198510">
    <property type="component" value="Unassembled WGS sequence"/>
</dbReference>
<accession>A0A1G9U0I5</accession>
<dbReference type="CDD" id="cd06257">
    <property type="entry name" value="DnaJ"/>
    <property type="match status" value="1"/>
</dbReference>
<dbReference type="InterPro" id="IPR036869">
    <property type="entry name" value="J_dom_sf"/>
</dbReference>
<organism evidence="3 4">
    <name type="scientific">Catalinimonas alkaloidigena</name>
    <dbReference type="NCBI Taxonomy" id="1075417"/>
    <lineage>
        <taxon>Bacteria</taxon>
        <taxon>Pseudomonadati</taxon>
        <taxon>Bacteroidota</taxon>
        <taxon>Cytophagia</taxon>
        <taxon>Cytophagales</taxon>
        <taxon>Catalimonadaceae</taxon>
        <taxon>Catalinimonas</taxon>
    </lineage>
</organism>
<dbReference type="GO" id="GO:0005737">
    <property type="term" value="C:cytoplasm"/>
    <property type="evidence" value="ECO:0007669"/>
    <property type="project" value="TreeGrafter"/>
</dbReference>
<reference evidence="3 4" key="1">
    <citation type="submission" date="2016-10" db="EMBL/GenBank/DDBJ databases">
        <authorList>
            <person name="de Groot N.N."/>
        </authorList>
    </citation>
    <scope>NUCLEOTIDE SEQUENCE [LARGE SCALE GENOMIC DNA]</scope>
    <source>
        <strain evidence="3 4">DSM 25186</strain>
    </source>
</reference>
<dbReference type="InterPro" id="IPR001623">
    <property type="entry name" value="DnaJ_domain"/>
</dbReference>
<dbReference type="PROSITE" id="PS00636">
    <property type="entry name" value="DNAJ_1"/>
    <property type="match status" value="1"/>
</dbReference>
<protein>
    <submittedName>
        <fullName evidence="3">DnaJ domain-containing protein</fullName>
    </submittedName>
</protein>
<name>A0A1G9U0I5_9BACT</name>
<dbReference type="OrthoDB" id="1495940at2"/>
<keyword evidence="4" id="KW-1185">Reference proteome</keyword>
<dbReference type="RefSeq" id="WP_089688088.1">
    <property type="nucleotide sequence ID" value="NZ_FNFO01000015.1"/>
</dbReference>
<dbReference type="AlphaFoldDB" id="A0A1G9U0I5"/>
<dbReference type="GO" id="GO:0042026">
    <property type="term" value="P:protein refolding"/>
    <property type="evidence" value="ECO:0007669"/>
    <property type="project" value="TreeGrafter"/>
</dbReference>